<keyword evidence="6" id="KW-0539">Nucleus</keyword>
<dbReference type="Pfam" id="PF09270">
    <property type="entry name" value="BTD"/>
    <property type="match status" value="1"/>
</dbReference>
<dbReference type="InterPro" id="IPR008967">
    <property type="entry name" value="p53-like_TF_DNA-bd_sf"/>
</dbReference>
<keyword evidence="12" id="KW-1185">Reference proteome</keyword>
<evidence type="ECO:0000256" key="6">
    <source>
        <dbReference type="ARBA" id="ARBA00023242"/>
    </source>
</evidence>
<dbReference type="InterPro" id="IPR015350">
    <property type="entry name" value="Beta-trefoil_DNA-bd_dom"/>
</dbReference>
<keyword evidence="8" id="KW-0812">Transmembrane</keyword>
<dbReference type="Pfam" id="PF09271">
    <property type="entry name" value="LAG1-DNAbind"/>
    <property type="match status" value="1"/>
</dbReference>
<feature type="compositionally biased region" description="Low complexity" evidence="7">
    <location>
        <begin position="731"/>
        <end position="750"/>
    </location>
</feature>
<comment type="similarity">
    <text evidence="2">Belongs to the Su(H) family.</text>
</comment>
<dbReference type="EMBL" id="LVVM01000725">
    <property type="protein sequence ID" value="OJA20107.1"/>
    <property type="molecule type" value="Genomic_DNA"/>
</dbReference>
<dbReference type="InterPro" id="IPR036358">
    <property type="entry name" value="BTD_sf"/>
</dbReference>
<evidence type="ECO:0000256" key="5">
    <source>
        <dbReference type="ARBA" id="ARBA00023163"/>
    </source>
</evidence>
<dbReference type="GO" id="GO:0005634">
    <property type="term" value="C:nucleus"/>
    <property type="evidence" value="ECO:0007669"/>
    <property type="project" value="UniProtKB-SubCell"/>
</dbReference>
<dbReference type="SMART" id="SM01267">
    <property type="entry name" value="LAG1_DNAbind"/>
    <property type="match status" value="1"/>
</dbReference>
<evidence type="ECO:0008006" key="13">
    <source>
        <dbReference type="Google" id="ProtNLM"/>
    </source>
</evidence>
<feature type="region of interest" description="Disordered" evidence="7">
    <location>
        <begin position="1003"/>
        <end position="1030"/>
    </location>
</feature>
<evidence type="ECO:0000313" key="11">
    <source>
        <dbReference type="EMBL" id="OJA20107.1"/>
    </source>
</evidence>
<feature type="transmembrane region" description="Helical" evidence="8">
    <location>
        <begin position="951"/>
        <end position="974"/>
    </location>
</feature>
<name>A0A1J8QJL7_9AGAM</name>
<feature type="compositionally biased region" description="Polar residues" evidence="7">
    <location>
        <begin position="650"/>
        <end position="662"/>
    </location>
</feature>
<feature type="region of interest" description="Disordered" evidence="7">
    <location>
        <begin position="511"/>
        <end position="532"/>
    </location>
</feature>
<reference evidence="11 12" key="1">
    <citation type="submission" date="2016-03" db="EMBL/GenBank/DDBJ databases">
        <title>Comparative genomics of the ectomycorrhizal sister species Rhizopogon vinicolor and Rhizopogon vesiculosus (Basidiomycota: Boletales) reveals a divergence of the mating type B locus.</title>
        <authorList>
            <person name="Mujic A.B."/>
            <person name="Kuo A."/>
            <person name="Tritt A."/>
            <person name="Lipzen A."/>
            <person name="Chen C."/>
            <person name="Johnson J."/>
            <person name="Sharma A."/>
            <person name="Barry K."/>
            <person name="Grigoriev I.V."/>
            <person name="Spatafora J.W."/>
        </authorList>
    </citation>
    <scope>NUCLEOTIDE SEQUENCE [LARGE SCALE GENOMIC DNA]</scope>
    <source>
        <strain evidence="11 12">AM-OR11-056</strain>
    </source>
</reference>
<dbReference type="SMART" id="SM01268">
    <property type="entry name" value="BTD"/>
    <property type="match status" value="1"/>
</dbReference>
<feature type="compositionally biased region" description="Pro residues" evidence="7">
    <location>
        <begin position="516"/>
        <end position="532"/>
    </location>
</feature>
<dbReference type="GO" id="GO:0000978">
    <property type="term" value="F:RNA polymerase II cis-regulatory region sequence-specific DNA binding"/>
    <property type="evidence" value="ECO:0007669"/>
    <property type="project" value="InterPro"/>
</dbReference>
<accession>A0A1J8QJL7</accession>
<comment type="caution">
    <text evidence="11">The sequence shown here is derived from an EMBL/GenBank/DDBJ whole genome shotgun (WGS) entry which is preliminary data.</text>
</comment>
<evidence type="ECO:0000256" key="7">
    <source>
        <dbReference type="SAM" id="MobiDB-lite"/>
    </source>
</evidence>
<feature type="region of interest" description="Disordered" evidence="7">
    <location>
        <begin position="646"/>
        <end position="750"/>
    </location>
</feature>
<feature type="compositionally biased region" description="Low complexity" evidence="7">
    <location>
        <begin position="685"/>
        <end position="703"/>
    </location>
</feature>
<dbReference type="OrthoDB" id="5600360at2759"/>
<evidence type="ECO:0000259" key="10">
    <source>
        <dbReference type="SMART" id="SM01268"/>
    </source>
</evidence>
<dbReference type="InterPro" id="IPR015351">
    <property type="entry name" value="RBP-J/Cbf11/Cbf12_DNA-bd"/>
</dbReference>
<evidence type="ECO:0000259" key="9">
    <source>
        <dbReference type="SMART" id="SM01267"/>
    </source>
</evidence>
<dbReference type="SUPFAM" id="SSF110217">
    <property type="entry name" value="DNA-binding protein LAG-1 (CSL)"/>
    <property type="match status" value="1"/>
</dbReference>
<feature type="region of interest" description="Disordered" evidence="7">
    <location>
        <begin position="1056"/>
        <end position="1108"/>
    </location>
</feature>
<evidence type="ECO:0000256" key="1">
    <source>
        <dbReference type="ARBA" id="ARBA00004123"/>
    </source>
</evidence>
<evidence type="ECO:0000313" key="12">
    <source>
        <dbReference type="Proteomes" id="UP000183567"/>
    </source>
</evidence>
<keyword evidence="8" id="KW-0472">Membrane</keyword>
<dbReference type="STRING" id="180088.A0A1J8QJL7"/>
<keyword evidence="3" id="KW-0805">Transcription regulation</keyword>
<evidence type="ECO:0000256" key="3">
    <source>
        <dbReference type="ARBA" id="ARBA00023015"/>
    </source>
</evidence>
<gene>
    <name evidence="11" type="ORF">AZE42_07970</name>
</gene>
<dbReference type="Proteomes" id="UP000183567">
    <property type="component" value="Unassembled WGS sequence"/>
</dbReference>
<dbReference type="AlphaFoldDB" id="A0A1J8QJL7"/>
<dbReference type="InterPro" id="IPR040159">
    <property type="entry name" value="CLS_fam"/>
</dbReference>
<sequence length="1108" mass="119513">MYNQADLDQAFNSLQTVDNASPSHHLSQTIPQHNFDHAESTREVSDHPSYDLFSNNNNSFASQRYRANSSSSSSLGPAYSMSPDGVYSHASFGDSVPSFGASNTYDMMSNVSYSSGKVSPLTPNDAMTGIQQSPVFPHSMSLNGHQKDFSNGHPYPELLTDRRVSGVGGGPYHSEFPDDYGMNNGASYPPSALQPFQDRMRFQPEGRFSHSGLPPSVPSHMGHSPDMFRGVAPQATHSFRPDSGIPGYDDMQYLGNPHADMSLRMPGIGDGFPSMRNGHPSMDLTSISTVAQKSYGTEKRFLCPPPTAIMIGNSWWTDVVRRGEEPKLCPPRVTVCISGEPVPQEGSIEWTTASGKIFDVNDAPTGTTYIGRCVGKQLFISDVDEKKKKVEALVKITAPSSDDEPERVIGTFPSRPIKVISKPSKKRQSAKNLELCINHGSTISLFHRLRSQTVSTKYLCVSGSGSSFKGSDGAPLMGIDTRARSSTPSFIARTASWDPFVMYIVDVNKPAGGIDTPPPPPPQPDYPSPPPNAIPFTNNGSQIPIYYNQTVVLQCLVSGVVSPVLIIRKVDHQTTVVGGGLQEGAKGVADHYCSPGEVCGDPVSQLHKIAFEVYDPSKGMPEPGTPGTTGAFLSCMGEKVNTYRPLEGRQWNNPPNAGSTSPILPGSPVVSTPASMSGADYFGQTTASEPASPSSSNDFSNDGGRVKKGKRSTSSAGVIKNPGPKGRRRPTSAGSASSGRRGSSGDAGASSGALWQVDIGETSVWTIVGTDQVRYNFYVPPVLFDNQNAPQIGSFPIPSKPVTPFPAVVKYLPPDRAAEAPKSHGTQSRGVLSKPNPHISKMLTVYGENFNKADPIHIFFGSDPSPYVEVRCTEVLGCLPPETQVTKRRPIVMIRTSPVTPAQRSPPRMSSQYYSPHFSFSSSFLWHAYMKYLWNPHPSSWVTKVAYSFRVLALLLILPVLILTLLDITSYVIARTLGIVDDVKASTSDQPVVTAEDMPPILVEDMSSEGSPPAEQDHHASPAHREHNTEMRTAGVREEMKPQAFFAGEEDLQLSSVGVLSPSPSQPSSPILPGDKLSGEGGVIEVEHTRHTQDGIVLRRRPQGNSAD</sequence>
<keyword evidence="4" id="KW-0238">DNA-binding</keyword>
<organism evidence="11 12">
    <name type="scientific">Rhizopogon vesiculosus</name>
    <dbReference type="NCBI Taxonomy" id="180088"/>
    <lineage>
        <taxon>Eukaryota</taxon>
        <taxon>Fungi</taxon>
        <taxon>Dikarya</taxon>
        <taxon>Basidiomycota</taxon>
        <taxon>Agaricomycotina</taxon>
        <taxon>Agaricomycetes</taxon>
        <taxon>Agaricomycetidae</taxon>
        <taxon>Boletales</taxon>
        <taxon>Suillineae</taxon>
        <taxon>Rhizopogonaceae</taxon>
        <taxon>Rhizopogon</taxon>
    </lineage>
</organism>
<proteinExistence type="inferred from homology"/>
<dbReference type="GO" id="GO:0001228">
    <property type="term" value="F:DNA-binding transcription activator activity, RNA polymerase II-specific"/>
    <property type="evidence" value="ECO:0007669"/>
    <property type="project" value="InterPro"/>
</dbReference>
<keyword evidence="5" id="KW-0804">Transcription</keyword>
<protein>
    <recommendedName>
        <fullName evidence="13">LAG1-DNAbind-domain-containing protein</fullName>
    </recommendedName>
</protein>
<dbReference type="PANTHER" id="PTHR10665">
    <property type="entry name" value="RECOMBINING BINDING PROTEIN SUPPRESSOR OF HAIRLESS"/>
    <property type="match status" value="1"/>
</dbReference>
<feature type="domain" description="RBP-J/Cbf11/Cbf12 DNA binding" evidence="9">
    <location>
        <begin position="288"/>
        <end position="434"/>
    </location>
</feature>
<evidence type="ECO:0000256" key="8">
    <source>
        <dbReference type="SAM" id="Phobius"/>
    </source>
</evidence>
<keyword evidence="8" id="KW-1133">Transmembrane helix</keyword>
<feature type="domain" description="Beta-trefoil DNA-binding" evidence="10">
    <location>
        <begin position="435"/>
        <end position="755"/>
    </location>
</feature>
<evidence type="ECO:0000256" key="2">
    <source>
        <dbReference type="ARBA" id="ARBA00009704"/>
    </source>
</evidence>
<dbReference type="Gene3D" id="2.80.10.50">
    <property type="match status" value="1"/>
</dbReference>
<feature type="compositionally biased region" description="Basic and acidic residues" evidence="7">
    <location>
        <begin position="1015"/>
        <end position="1030"/>
    </location>
</feature>
<dbReference type="SUPFAM" id="SSF49417">
    <property type="entry name" value="p53-like transcription factors"/>
    <property type="match status" value="1"/>
</dbReference>
<feature type="compositionally biased region" description="Low complexity" evidence="7">
    <location>
        <begin position="1056"/>
        <end position="1074"/>
    </location>
</feature>
<evidence type="ECO:0000256" key="4">
    <source>
        <dbReference type="ARBA" id="ARBA00023125"/>
    </source>
</evidence>
<comment type="subcellular location">
    <subcellularLocation>
        <location evidence="1">Nucleus</location>
    </subcellularLocation>
</comment>